<evidence type="ECO:0008006" key="4">
    <source>
        <dbReference type="Google" id="ProtNLM"/>
    </source>
</evidence>
<dbReference type="PANTHER" id="PTHR34853:SF1">
    <property type="entry name" value="LIPASE 5"/>
    <property type="match status" value="1"/>
</dbReference>
<dbReference type="GO" id="GO:0004806">
    <property type="term" value="F:triacylglycerol lipase activity"/>
    <property type="evidence" value="ECO:0007669"/>
    <property type="project" value="InterPro"/>
</dbReference>
<accession>A0A1T0CGT4</accession>
<dbReference type="Gene3D" id="1.10.260.160">
    <property type="match status" value="1"/>
</dbReference>
<dbReference type="GO" id="GO:0016301">
    <property type="term" value="F:kinase activity"/>
    <property type="evidence" value="ECO:0007669"/>
    <property type="project" value="InterPro"/>
</dbReference>
<proteinExistence type="predicted"/>
<dbReference type="InterPro" id="IPR029058">
    <property type="entry name" value="AB_hydrolase_fold"/>
</dbReference>
<dbReference type="GO" id="GO:0016042">
    <property type="term" value="P:lipid catabolic process"/>
    <property type="evidence" value="ECO:0007669"/>
    <property type="project" value="InterPro"/>
</dbReference>
<dbReference type="Gene3D" id="3.40.50.1820">
    <property type="entry name" value="alpha/beta hydrolase"/>
    <property type="match status" value="1"/>
</dbReference>
<evidence type="ECO:0000256" key="1">
    <source>
        <dbReference type="SAM" id="SignalP"/>
    </source>
</evidence>
<dbReference type="InterPro" id="IPR002173">
    <property type="entry name" value="Carboh/pur_kinase_PfkB_CS"/>
</dbReference>
<dbReference type="PANTHER" id="PTHR34853">
    <property type="match status" value="1"/>
</dbReference>
<reference evidence="2 3" key="1">
    <citation type="submission" date="2017-02" db="EMBL/GenBank/DDBJ databases">
        <title>Draft genome sequence of Moraxella lincolnii CCUG 9405T type strain.</title>
        <authorList>
            <person name="Salva-Serra F."/>
            <person name="Engstrom-Jakobsson H."/>
            <person name="Thorell K."/>
            <person name="Jaen-Luchoro D."/>
            <person name="Gonzales-Siles L."/>
            <person name="Karlsson R."/>
            <person name="Yazdan S."/>
            <person name="Boulund F."/>
            <person name="Johnning A."/>
            <person name="Engstrand L."/>
            <person name="Kristiansson E."/>
            <person name="Moore E."/>
        </authorList>
    </citation>
    <scope>NUCLEOTIDE SEQUENCE [LARGE SCALE GENOMIC DNA]</scope>
    <source>
        <strain evidence="2 3">CCUG 9405</strain>
    </source>
</reference>
<dbReference type="SUPFAM" id="SSF53474">
    <property type="entry name" value="alpha/beta-Hydrolases"/>
    <property type="match status" value="1"/>
</dbReference>
<dbReference type="Pfam" id="PF03583">
    <property type="entry name" value="LIP"/>
    <property type="match status" value="1"/>
</dbReference>
<dbReference type="PROSITE" id="PS51257">
    <property type="entry name" value="PROKAR_LIPOPROTEIN"/>
    <property type="match status" value="1"/>
</dbReference>
<dbReference type="PROSITE" id="PS00583">
    <property type="entry name" value="PFKB_KINASES_1"/>
    <property type="match status" value="1"/>
</dbReference>
<dbReference type="AlphaFoldDB" id="A0A1T0CGT4"/>
<dbReference type="EMBL" id="MUYT01000004">
    <property type="protein sequence ID" value="OOS21558.1"/>
    <property type="molecule type" value="Genomic_DNA"/>
</dbReference>
<gene>
    <name evidence="2" type="ORF">B0682_02410</name>
</gene>
<name>A0A1T0CGT4_9GAMM</name>
<feature type="chain" id="PRO_5013001311" description="Alpha/beta hydrolase" evidence="1">
    <location>
        <begin position="23"/>
        <end position="544"/>
    </location>
</feature>
<comment type="caution">
    <text evidence="2">The sequence shown here is derived from an EMBL/GenBank/DDBJ whole genome shotgun (WGS) entry which is preliminary data.</text>
</comment>
<organism evidence="2 3">
    <name type="scientific">Lwoffella lincolnii</name>
    <dbReference type="NCBI Taxonomy" id="90241"/>
    <lineage>
        <taxon>Bacteria</taxon>
        <taxon>Pseudomonadati</taxon>
        <taxon>Pseudomonadota</taxon>
        <taxon>Gammaproteobacteria</taxon>
        <taxon>Moraxellales</taxon>
        <taxon>Moraxellaceae</taxon>
        <taxon>Lwoffella</taxon>
    </lineage>
</organism>
<keyword evidence="1" id="KW-0732">Signal</keyword>
<evidence type="ECO:0000313" key="3">
    <source>
        <dbReference type="Proteomes" id="UP000191094"/>
    </source>
</evidence>
<dbReference type="InterPro" id="IPR005152">
    <property type="entry name" value="Lipase_secreted"/>
</dbReference>
<dbReference type="Proteomes" id="UP000191094">
    <property type="component" value="Unassembled WGS sequence"/>
</dbReference>
<keyword evidence="3" id="KW-1185">Reference proteome</keyword>
<evidence type="ECO:0000313" key="2">
    <source>
        <dbReference type="EMBL" id="OOS21558.1"/>
    </source>
</evidence>
<sequence>MVRNKRCLCPLVIAMGSILLTACGEDSKATFNKATKAPPDTALLSTLIDKPQPIKQIRATELEQMLGKIDPYAASLTPTAKCDVQIDKITYRTVGAGGEPTTATAAVMLPAGNNIADCGGERPILLYAHGTAVTKAYDFTQVGNVDNEAGGRATNIAVNFAAQGYIVVAPNYAGYDTSPLTYTPYLNAKQQSHEMATALASARAAIKLKTTSQAIKDSGKLFISGYSQGGHTALATAQYLQLKGEPVTALAPMSGPYAMAAFGDQIFMGAINIGATVFAPMIAISYQKQYGNLYNQPSELITGKYANSIETLIPGKKGFNELFLSGALPMTALFEKNPVGYPVLQGLSPKDTRFAYGFSADDYLVNTDFRAKYVADAIKNPDGIMLGLANGDNMPMPAADPKSPMRQALKANDLRNFIPMMPTLFCGGNQDPMVFFDTNTGSMNKVLTSIAKGKANDVKLDVSILDVDATNANRRQQPTLSFIGNGNEHQTTLKTAQQDVQAKFADSYGKLAKQSTVLLQSGYHSTLVAPACTAAVRAYFAEFK</sequence>
<protein>
    <recommendedName>
        <fullName evidence="4">Alpha/beta hydrolase</fullName>
    </recommendedName>
</protein>
<feature type="signal peptide" evidence="1">
    <location>
        <begin position="1"/>
        <end position="22"/>
    </location>
</feature>